<dbReference type="GO" id="GO:0050664">
    <property type="term" value="F:oxidoreductase activity, acting on NAD(P)H, oxygen as acceptor"/>
    <property type="evidence" value="ECO:0007669"/>
    <property type="project" value="TreeGrafter"/>
</dbReference>
<organism evidence="3 4">
    <name type="scientific">Larkinella arboricola</name>
    <dbReference type="NCBI Taxonomy" id="643671"/>
    <lineage>
        <taxon>Bacteria</taxon>
        <taxon>Pseudomonadati</taxon>
        <taxon>Bacteroidota</taxon>
        <taxon>Cytophagia</taxon>
        <taxon>Cytophagales</taxon>
        <taxon>Spirosomataceae</taxon>
        <taxon>Larkinella</taxon>
    </lineage>
</organism>
<protein>
    <submittedName>
        <fullName evidence="3">NAD(P)-dependent dehydrogenase (Short-subunit alcohol dehydrogenase family)</fullName>
    </submittedName>
</protein>
<dbReference type="Gene3D" id="3.40.50.720">
    <property type="entry name" value="NAD(P)-binding Rossmann-like Domain"/>
    <property type="match status" value="1"/>
</dbReference>
<dbReference type="InterPro" id="IPR036291">
    <property type="entry name" value="NAD(P)-bd_dom_sf"/>
</dbReference>
<comment type="similarity">
    <text evidence="1">Belongs to the short-chain dehydrogenases/reductases (SDR) family.</text>
</comment>
<comment type="caution">
    <text evidence="3">The sequence shown here is derived from an EMBL/GenBank/DDBJ whole genome shotgun (WGS) entry which is preliminary data.</text>
</comment>
<gene>
    <name evidence="3" type="ORF">LX87_00989</name>
</gene>
<evidence type="ECO:0000313" key="4">
    <source>
        <dbReference type="Proteomes" id="UP000248790"/>
    </source>
</evidence>
<dbReference type="PRINTS" id="PR00081">
    <property type="entry name" value="GDHRDH"/>
</dbReference>
<dbReference type="OrthoDB" id="9810908at2"/>
<dbReference type="AlphaFoldDB" id="A0A327X9D8"/>
<dbReference type="EMBL" id="QLMC01000001">
    <property type="protein sequence ID" value="RAK02868.1"/>
    <property type="molecule type" value="Genomic_DNA"/>
</dbReference>
<dbReference type="PANTHER" id="PTHR43008">
    <property type="entry name" value="BENZIL REDUCTASE"/>
    <property type="match status" value="1"/>
</dbReference>
<evidence type="ECO:0000313" key="3">
    <source>
        <dbReference type="EMBL" id="RAK02868.1"/>
    </source>
</evidence>
<name>A0A327X9D8_LARAB</name>
<dbReference type="Pfam" id="PF00106">
    <property type="entry name" value="adh_short"/>
    <property type="match status" value="1"/>
</dbReference>
<sequence>MSTVLLTGGAGGLGRAITQNLLKSGHTVVATLEPGGHKLAAQPNLFPHELDLTDEAGCQALVQQIVAEHGKIDAAVLLVGGFAMGSISETDFAAVDKMYRLNFQTTYQMVRPVFEHMSGQPDGGRLVLVGARPALVPSAGQHMVAYALSKSLVIQLSEIINAAGKDKNIVSTVLVPSTIDTPANRQAMPNADPAHWVKPDDIAELVDFVTFGAGKMLREPVLKVYNKA</sequence>
<accession>A0A327X9D8</accession>
<keyword evidence="2" id="KW-0560">Oxidoreductase</keyword>
<dbReference type="PANTHER" id="PTHR43008:SF4">
    <property type="entry name" value="CHAIN DEHYDROGENASE, PUTATIVE (AFU_ORTHOLOGUE AFUA_4G08710)-RELATED"/>
    <property type="match status" value="1"/>
</dbReference>
<dbReference type="RefSeq" id="WP_111627028.1">
    <property type="nucleotide sequence ID" value="NZ_QLMC01000001.1"/>
</dbReference>
<keyword evidence="4" id="KW-1185">Reference proteome</keyword>
<evidence type="ECO:0000256" key="2">
    <source>
        <dbReference type="ARBA" id="ARBA00023002"/>
    </source>
</evidence>
<reference evidence="3 4" key="1">
    <citation type="submission" date="2018-06" db="EMBL/GenBank/DDBJ databases">
        <title>Genomic Encyclopedia of Archaeal and Bacterial Type Strains, Phase II (KMG-II): from individual species to whole genera.</title>
        <authorList>
            <person name="Goeker M."/>
        </authorList>
    </citation>
    <scope>NUCLEOTIDE SEQUENCE [LARGE SCALE GENOMIC DNA]</scope>
    <source>
        <strain evidence="3 4">DSM 21851</strain>
    </source>
</reference>
<dbReference type="SUPFAM" id="SSF51735">
    <property type="entry name" value="NAD(P)-binding Rossmann-fold domains"/>
    <property type="match status" value="1"/>
</dbReference>
<dbReference type="Proteomes" id="UP000248790">
    <property type="component" value="Unassembled WGS sequence"/>
</dbReference>
<dbReference type="InterPro" id="IPR002347">
    <property type="entry name" value="SDR_fam"/>
</dbReference>
<evidence type="ECO:0000256" key="1">
    <source>
        <dbReference type="ARBA" id="ARBA00006484"/>
    </source>
</evidence>
<proteinExistence type="inferred from homology"/>